<sequence>MHAGPWIHRGTIKNLRTCGQSVAEPRNGVHARERTADWYPPVGAAGVTVWCRDANARARRAR</sequence>
<dbReference type="PATRIC" id="fig|1003195.29.peg.5984"/>
<organism evidence="1 2">
    <name type="scientific">Streptantibioticus cattleyicolor (strain ATCC 35852 / DSM 46488 / JCM 4925 / NBRC 14057 / NRRL 8057)</name>
    <name type="common">Streptomyces cattleya</name>
    <dbReference type="NCBI Taxonomy" id="1003195"/>
    <lineage>
        <taxon>Bacteria</taxon>
        <taxon>Bacillati</taxon>
        <taxon>Actinomycetota</taxon>
        <taxon>Actinomycetes</taxon>
        <taxon>Kitasatosporales</taxon>
        <taxon>Streptomycetaceae</taxon>
        <taxon>Streptantibioticus</taxon>
    </lineage>
</organism>
<accession>G8XEJ5</accession>
<geneLocation type="plasmid" evidence="1 2">
    <name>pSCATT</name>
</geneLocation>
<dbReference type="EMBL" id="CP003229">
    <property type="protein sequence ID" value="AEW98378.1"/>
    <property type="molecule type" value="Genomic_DNA"/>
</dbReference>
<evidence type="ECO:0000313" key="2">
    <source>
        <dbReference type="Proteomes" id="UP000007842"/>
    </source>
</evidence>
<gene>
    <name evidence="1" type="ordered locus">SCATT_p01850</name>
</gene>
<protein>
    <submittedName>
        <fullName evidence="1">Uncharacterized protein</fullName>
    </submittedName>
</protein>
<keyword evidence="1" id="KW-0614">Plasmid</keyword>
<dbReference type="Proteomes" id="UP000007842">
    <property type="component" value="Plasmid pSCATT"/>
</dbReference>
<dbReference type="HOGENOM" id="CLU_2902197_0_0_11"/>
<name>G8XEJ5_STREN</name>
<evidence type="ECO:0000313" key="1">
    <source>
        <dbReference type="EMBL" id="AEW98378.1"/>
    </source>
</evidence>
<dbReference type="AlphaFoldDB" id="G8XEJ5"/>
<reference evidence="2" key="1">
    <citation type="submission" date="2011-12" db="EMBL/GenBank/DDBJ databases">
        <title>Complete genome sequence of Streptomyces cattleya strain DSM 46488.</title>
        <authorList>
            <person name="Ou H.-Y."/>
            <person name="Li P."/>
            <person name="Zhao C."/>
            <person name="O'Hagan D."/>
            <person name="Deng Z."/>
        </authorList>
    </citation>
    <scope>NUCLEOTIDE SEQUENCE [LARGE SCALE GENOMIC DNA]</scope>
    <source>
        <strain evidence="2">ATCC 35852 / DSM 46488 / JCM 4925 / NBRC 14057 / NRRL 8057</strain>
        <plasmid evidence="2">Plasmid pSCATT</plasmid>
    </source>
</reference>
<proteinExistence type="predicted"/>
<keyword evidence="2" id="KW-1185">Reference proteome</keyword>
<dbReference type="KEGG" id="scy:SCATT_p01850"/>